<dbReference type="OrthoDB" id="10940at2157"/>
<dbReference type="Gene3D" id="2.160.10.10">
    <property type="entry name" value="Hexapeptide repeat proteins"/>
    <property type="match status" value="1"/>
</dbReference>
<gene>
    <name evidence="2" type="ORF">ATH50_1806</name>
    <name evidence="1" type="ORF">DU502_12855</name>
</gene>
<dbReference type="EMBL" id="REFS01000003">
    <property type="protein sequence ID" value="RMB18352.1"/>
    <property type="molecule type" value="Genomic_DNA"/>
</dbReference>
<dbReference type="KEGG" id="haer:DU502_12855"/>
<keyword evidence="4" id="KW-1185">Reference proteome</keyword>
<dbReference type="RefSeq" id="WP_121920441.1">
    <property type="nucleotide sequence ID" value="NZ_CP034145.1"/>
</dbReference>
<keyword evidence="2" id="KW-0808">Transferase</keyword>
<dbReference type="AlphaFoldDB" id="A0A3M0D9M9"/>
<evidence type="ECO:0000313" key="1">
    <source>
        <dbReference type="EMBL" id="AZH26196.1"/>
    </source>
</evidence>
<dbReference type="InterPro" id="IPR011004">
    <property type="entry name" value="Trimer_LpxA-like_sf"/>
</dbReference>
<dbReference type="InterPro" id="IPR001451">
    <property type="entry name" value="Hexapep"/>
</dbReference>
<dbReference type="InterPro" id="IPR047324">
    <property type="entry name" value="LbH_gamma_CA-like"/>
</dbReference>
<accession>A0A3M0D9M9</accession>
<organism evidence="2 3">
    <name type="scientific">Haloplanus aerogenes</name>
    <dbReference type="NCBI Taxonomy" id="660522"/>
    <lineage>
        <taxon>Archaea</taxon>
        <taxon>Methanobacteriati</taxon>
        <taxon>Methanobacteriota</taxon>
        <taxon>Stenosarchaea group</taxon>
        <taxon>Halobacteria</taxon>
        <taxon>Halobacteriales</taxon>
        <taxon>Haloferacaceae</taxon>
        <taxon>Haloplanus</taxon>
    </lineage>
</organism>
<sequence>MVLRAVDGVEPTVHEDAYVDEDAVVIGDVTLERDASVWPNATLRGDHHPIVVGAESNVQDNAVLHEDAVLGPRVTVGHTAIVHAATVEEEALIGMGAIVLDDATIGAGAVVAAGSVVTGGTDVPPGTLVAGTPAEVVKEIPDAEMGEIAADEYVMRGNQYADTSRVVDPDADD</sequence>
<protein>
    <submittedName>
        <fullName evidence="2">Carbonic anhydrase/acetyltransferase-like protein (Isoleucine patch superfamily)</fullName>
    </submittedName>
    <submittedName>
        <fullName evidence="1">Gamma carbonic anhydrase family protein</fullName>
    </submittedName>
</protein>
<dbReference type="PANTHER" id="PTHR13061:SF29">
    <property type="entry name" value="GAMMA CARBONIC ANHYDRASE-LIKE 1, MITOCHONDRIAL-RELATED"/>
    <property type="match status" value="1"/>
</dbReference>
<reference evidence="1 4" key="2">
    <citation type="submission" date="2018-07" db="EMBL/GenBank/DDBJ databases">
        <title>Genome sequences of Haloplanus aerogenes JCM 16430T.</title>
        <authorList>
            <person name="Kim Y.B."/>
            <person name="Roh S.W."/>
        </authorList>
    </citation>
    <scope>NUCLEOTIDE SEQUENCE [LARGE SCALE GENOMIC DNA]</scope>
    <source>
        <strain evidence="1 4">JCM 16430</strain>
    </source>
</reference>
<dbReference type="GO" id="GO:0016740">
    <property type="term" value="F:transferase activity"/>
    <property type="evidence" value="ECO:0007669"/>
    <property type="project" value="UniProtKB-KW"/>
</dbReference>
<dbReference type="Proteomes" id="UP000282007">
    <property type="component" value="Chromosome"/>
</dbReference>
<reference evidence="2" key="3">
    <citation type="submission" date="2018-10" db="EMBL/GenBank/DDBJ databases">
        <authorList>
            <person name="Whitman W."/>
            <person name="Huntemann M."/>
            <person name="Clum A."/>
            <person name="Pillay M."/>
            <person name="Palaniappan K."/>
            <person name="Varghese N."/>
            <person name="Mikhailova N."/>
            <person name="Stamatis D."/>
            <person name="Reddy T."/>
            <person name="Daum C."/>
            <person name="Shapiro N."/>
            <person name="Ivanova N."/>
            <person name="Kyrpides N."/>
            <person name="Woyke T."/>
        </authorList>
    </citation>
    <scope>NUCLEOTIDE SEQUENCE</scope>
    <source>
        <strain evidence="2">CGMCC 1.10124</strain>
    </source>
</reference>
<dbReference type="InterPro" id="IPR050484">
    <property type="entry name" value="Transf_Hexapept/Carb_Anhydrase"/>
</dbReference>
<dbReference type="EMBL" id="CP034145">
    <property type="protein sequence ID" value="AZH26196.1"/>
    <property type="molecule type" value="Genomic_DNA"/>
</dbReference>
<dbReference type="CDD" id="cd04645">
    <property type="entry name" value="LbH_gamma_CA_like"/>
    <property type="match status" value="1"/>
</dbReference>
<dbReference type="Proteomes" id="UP000277326">
    <property type="component" value="Unassembled WGS sequence"/>
</dbReference>
<dbReference type="PANTHER" id="PTHR13061">
    <property type="entry name" value="DYNACTIN SUBUNIT P25"/>
    <property type="match status" value="1"/>
</dbReference>
<dbReference type="SUPFAM" id="SSF51161">
    <property type="entry name" value="Trimeric LpxA-like enzymes"/>
    <property type="match status" value="1"/>
</dbReference>
<evidence type="ECO:0000313" key="3">
    <source>
        <dbReference type="Proteomes" id="UP000277326"/>
    </source>
</evidence>
<name>A0A3M0D9M9_9EURY</name>
<reference evidence="2 3" key="1">
    <citation type="journal article" date="2015" name="Stand. Genomic Sci.">
        <title>Genomic Encyclopedia of Bacterial and Archaeal Type Strains, Phase III: the genomes of soil and plant-associated and newly described type strains.</title>
        <authorList>
            <person name="Whitman W.B."/>
            <person name="Woyke T."/>
            <person name="Klenk H.P."/>
            <person name="Zhou Y."/>
            <person name="Lilburn T.G."/>
            <person name="Beck B.J."/>
            <person name="De Vos P."/>
            <person name="Vandamme P."/>
            <person name="Eisen J.A."/>
            <person name="Garrity G."/>
            <person name="Hugenholtz P."/>
            <person name="Kyrpides N.C."/>
        </authorList>
    </citation>
    <scope>NUCLEOTIDE SEQUENCE [LARGE SCALE GENOMIC DNA]</scope>
    <source>
        <strain evidence="2 3">CGMCC 1.10124</strain>
    </source>
</reference>
<dbReference type="Pfam" id="PF00132">
    <property type="entry name" value="Hexapep"/>
    <property type="match status" value="1"/>
</dbReference>
<evidence type="ECO:0000313" key="4">
    <source>
        <dbReference type="Proteomes" id="UP000282007"/>
    </source>
</evidence>
<evidence type="ECO:0000313" key="2">
    <source>
        <dbReference type="EMBL" id="RMB18352.1"/>
    </source>
</evidence>
<proteinExistence type="predicted"/>
<dbReference type="GeneID" id="80090993"/>